<comment type="similarity">
    <text evidence="1">Belongs to the DsrF/TusC family.</text>
</comment>
<dbReference type="InterPro" id="IPR017462">
    <property type="entry name" value="Sulphur_relay_TusC/DsrF"/>
</dbReference>
<name>A0A1I7EWE7_9GAMM</name>
<dbReference type="PANTHER" id="PTHR38780">
    <property type="entry name" value="PROTEIN TUSC"/>
    <property type="match status" value="1"/>
</dbReference>
<dbReference type="AlphaFoldDB" id="A0A1I7EWE7"/>
<proteinExistence type="inferred from homology"/>
<dbReference type="Gene3D" id="3.40.1260.10">
    <property type="entry name" value="DsrEFH-like"/>
    <property type="match status" value="1"/>
</dbReference>
<dbReference type="PANTHER" id="PTHR38780:SF1">
    <property type="entry name" value="PROTEIN TUSC"/>
    <property type="match status" value="1"/>
</dbReference>
<dbReference type="RefSeq" id="WP_089791721.1">
    <property type="nucleotide sequence ID" value="NZ_FPBP01000001.1"/>
</dbReference>
<accession>A0A1I7EWE7</accession>
<dbReference type="SUPFAM" id="SSF75169">
    <property type="entry name" value="DsrEFH-like"/>
    <property type="match status" value="1"/>
</dbReference>
<evidence type="ECO:0000313" key="3">
    <source>
        <dbReference type="Proteomes" id="UP000198693"/>
    </source>
</evidence>
<dbReference type="Pfam" id="PF02635">
    <property type="entry name" value="DsrE"/>
    <property type="match status" value="1"/>
</dbReference>
<evidence type="ECO:0000313" key="2">
    <source>
        <dbReference type="EMBL" id="SFU28227.1"/>
    </source>
</evidence>
<dbReference type="STRING" id="463301.SAMN04487955_10140"/>
<keyword evidence="3" id="KW-1185">Reference proteome</keyword>
<evidence type="ECO:0000256" key="1">
    <source>
        <dbReference type="ARBA" id="ARBA00005996"/>
    </source>
</evidence>
<dbReference type="NCBIfam" id="NF001238">
    <property type="entry name" value="PRK00211.1"/>
    <property type="match status" value="1"/>
</dbReference>
<dbReference type="InterPro" id="IPR027396">
    <property type="entry name" value="DsrEFH-like"/>
</dbReference>
<dbReference type="EMBL" id="FPBP01000001">
    <property type="protein sequence ID" value="SFU28227.1"/>
    <property type="molecule type" value="Genomic_DNA"/>
</dbReference>
<organism evidence="2 3">
    <name type="scientific">Halomonas korlensis</name>
    <dbReference type="NCBI Taxonomy" id="463301"/>
    <lineage>
        <taxon>Bacteria</taxon>
        <taxon>Pseudomonadati</taxon>
        <taxon>Pseudomonadota</taxon>
        <taxon>Gammaproteobacteria</taxon>
        <taxon>Oceanospirillales</taxon>
        <taxon>Halomonadaceae</taxon>
        <taxon>Halomonas</taxon>
    </lineage>
</organism>
<dbReference type="InterPro" id="IPR003787">
    <property type="entry name" value="Sulphur_relay_DsrE/F-like"/>
</dbReference>
<reference evidence="3" key="1">
    <citation type="submission" date="2016-10" db="EMBL/GenBank/DDBJ databases">
        <authorList>
            <person name="Varghese N."/>
            <person name="Submissions S."/>
        </authorList>
    </citation>
    <scope>NUCLEOTIDE SEQUENCE [LARGE SCALE GENOMIC DNA]</scope>
    <source>
        <strain evidence="3">CGMCC 1.6981</strain>
    </source>
</reference>
<dbReference type="OrthoDB" id="9789418at2"/>
<dbReference type="NCBIfam" id="TIGR03010">
    <property type="entry name" value="sulf_tusC_dsrF"/>
    <property type="match status" value="1"/>
</dbReference>
<sequence>MTAHASSDLLVILRHGPHGSSLLRDGLDAALVAAAFGQRVSLLFMGEGVMALVDDQQTDPLGPKGTAATLTMLTMYDIETILVEEAALEHIGLAPSDLMLPVCLMSGKALSALPASHRLVLTF</sequence>
<dbReference type="Proteomes" id="UP000198693">
    <property type="component" value="Unassembled WGS sequence"/>
</dbReference>
<gene>
    <name evidence="2" type="ORF">SAMN04487955_10140</name>
</gene>
<protein>
    <submittedName>
        <fullName evidence="2">tRNA 2-thiouridine synthesizing protein C</fullName>
    </submittedName>
</protein>